<keyword evidence="4" id="KW-1185">Reference proteome</keyword>
<evidence type="ECO:0000256" key="1">
    <source>
        <dbReference type="SAM" id="SignalP"/>
    </source>
</evidence>
<dbReference type="RefSeq" id="WP_162642745.1">
    <property type="nucleotide sequence ID" value="NZ_CP048286.1"/>
</dbReference>
<evidence type="ECO:0000259" key="2">
    <source>
        <dbReference type="Pfam" id="PF07833"/>
    </source>
</evidence>
<dbReference type="SUPFAM" id="SSF55383">
    <property type="entry name" value="Copper amine oxidase, domain N"/>
    <property type="match status" value="1"/>
</dbReference>
<feature type="chain" id="PRO_5025367639" evidence="1">
    <location>
        <begin position="26"/>
        <end position="270"/>
    </location>
</feature>
<accession>A0A6C0P8P1</accession>
<feature type="domain" description="Copper amine oxidase-like N-terminal" evidence="2">
    <location>
        <begin position="49"/>
        <end position="145"/>
    </location>
</feature>
<dbReference type="InterPro" id="IPR036582">
    <property type="entry name" value="Mao_N_sf"/>
</dbReference>
<protein>
    <submittedName>
        <fullName evidence="3">Copper amine oxidase N-terminal domain-containing protein</fullName>
    </submittedName>
</protein>
<dbReference type="KEGG" id="prz:GZH47_20195"/>
<organism evidence="3 4">
    <name type="scientific">Paenibacillus rhizovicinus</name>
    <dbReference type="NCBI Taxonomy" id="2704463"/>
    <lineage>
        <taxon>Bacteria</taxon>
        <taxon>Bacillati</taxon>
        <taxon>Bacillota</taxon>
        <taxon>Bacilli</taxon>
        <taxon>Bacillales</taxon>
        <taxon>Paenibacillaceae</taxon>
        <taxon>Paenibacillus</taxon>
    </lineage>
</organism>
<dbReference type="InterPro" id="IPR012854">
    <property type="entry name" value="Cu_amine_oxidase-like_N"/>
</dbReference>
<name>A0A6C0P8P1_9BACL</name>
<keyword evidence="1" id="KW-0732">Signal</keyword>
<evidence type="ECO:0000313" key="4">
    <source>
        <dbReference type="Proteomes" id="UP000479114"/>
    </source>
</evidence>
<evidence type="ECO:0000313" key="3">
    <source>
        <dbReference type="EMBL" id="QHW32902.1"/>
    </source>
</evidence>
<proteinExistence type="predicted"/>
<sequence length="270" mass="29760">MKRFLIVLLAALFVLSFHQVSSASAAALPEKSNVYLKAGKFYILYTKPAPPFVDAHNRIVVPLRAFEDLFGGNVAYSASTKTARLTWLDHEFAFVIGSKTARMDGQTVVMDTTPVLKNGAMFLPIRIFLDRAALKNHWDSKENVLVLDDERILAGESFQDFDGNDLYRQNEDGAFRISDYTVKNKSNGTFELTVHATNITGEDIPAGKADIHPLVDFGPGYGGFATDSYSRPIDPALPAIKANGTIAVSRSFPQEDIDYIITVARLFSDS</sequence>
<reference evidence="3 4" key="1">
    <citation type="submission" date="2020-02" db="EMBL/GenBank/DDBJ databases">
        <title>Paenibacillus sp. nov., isolated from rhizosphere soil of tomato.</title>
        <authorList>
            <person name="Weon H.-Y."/>
            <person name="Lee S.A."/>
        </authorList>
    </citation>
    <scope>NUCLEOTIDE SEQUENCE [LARGE SCALE GENOMIC DNA]</scope>
    <source>
        <strain evidence="3 4">14171R-81</strain>
    </source>
</reference>
<dbReference type="Pfam" id="PF07833">
    <property type="entry name" value="Cu_amine_oxidN1"/>
    <property type="match status" value="1"/>
</dbReference>
<feature type="signal peptide" evidence="1">
    <location>
        <begin position="1"/>
        <end position="25"/>
    </location>
</feature>
<dbReference type="Proteomes" id="UP000479114">
    <property type="component" value="Chromosome"/>
</dbReference>
<dbReference type="EMBL" id="CP048286">
    <property type="protein sequence ID" value="QHW32902.1"/>
    <property type="molecule type" value="Genomic_DNA"/>
</dbReference>
<dbReference type="Gene3D" id="3.30.457.10">
    <property type="entry name" value="Copper amine oxidase-like, N-terminal domain"/>
    <property type="match status" value="1"/>
</dbReference>
<dbReference type="AlphaFoldDB" id="A0A6C0P8P1"/>
<gene>
    <name evidence="3" type="ORF">GZH47_20195</name>
</gene>